<feature type="compositionally biased region" description="Basic and acidic residues" evidence="2">
    <location>
        <begin position="413"/>
        <end position="427"/>
    </location>
</feature>
<dbReference type="EMBL" id="CP133720">
    <property type="protein sequence ID" value="WMW80727.1"/>
    <property type="molecule type" value="Genomic_DNA"/>
</dbReference>
<name>A0ABY9RK30_9BURK</name>
<protein>
    <submittedName>
        <fullName evidence="5">M56 family metallopeptidase</fullName>
    </submittedName>
</protein>
<feature type="region of interest" description="Disordered" evidence="2">
    <location>
        <begin position="406"/>
        <end position="427"/>
    </location>
</feature>
<dbReference type="RefSeq" id="WP_309482218.1">
    <property type="nucleotide sequence ID" value="NZ_CP133720.1"/>
</dbReference>
<dbReference type="PANTHER" id="PTHR34978:SF3">
    <property type="entry name" value="SLR0241 PROTEIN"/>
    <property type="match status" value="1"/>
</dbReference>
<evidence type="ECO:0000256" key="2">
    <source>
        <dbReference type="SAM" id="MobiDB-lite"/>
    </source>
</evidence>
<keyword evidence="3" id="KW-0812">Transmembrane</keyword>
<dbReference type="InterPro" id="IPR008756">
    <property type="entry name" value="Peptidase_M56"/>
</dbReference>
<keyword evidence="3" id="KW-0472">Membrane</keyword>
<accession>A0ABY9RK30</accession>
<dbReference type="InterPro" id="IPR052173">
    <property type="entry name" value="Beta-lactam_resp_regulator"/>
</dbReference>
<organism evidence="5 6">
    <name type="scientific">Undibacterium cyanobacteriorum</name>
    <dbReference type="NCBI Taxonomy" id="3073561"/>
    <lineage>
        <taxon>Bacteria</taxon>
        <taxon>Pseudomonadati</taxon>
        <taxon>Pseudomonadota</taxon>
        <taxon>Betaproteobacteria</taxon>
        <taxon>Burkholderiales</taxon>
        <taxon>Oxalobacteraceae</taxon>
        <taxon>Undibacterium</taxon>
    </lineage>
</organism>
<keyword evidence="6" id="KW-1185">Reference proteome</keyword>
<feature type="transmembrane region" description="Helical" evidence="3">
    <location>
        <begin position="44"/>
        <end position="65"/>
    </location>
</feature>
<evidence type="ECO:0000256" key="3">
    <source>
        <dbReference type="SAM" id="Phobius"/>
    </source>
</evidence>
<dbReference type="CDD" id="cd07341">
    <property type="entry name" value="M56_BlaR1_MecR1_like"/>
    <property type="match status" value="1"/>
</dbReference>
<evidence type="ECO:0000256" key="1">
    <source>
        <dbReference type="SAM" id="Coils"/>
    </source>
</evidence>
<feature type="domain" description="Peptidase M56" evidence="4">
    <location>
        <begin position="19"/>
        <end position="269"/>
    </location>
</feature>
<evidence type="ECO:0000313" key="6">
    <source>
        <dbReference type="Proteomes" id="UP001181355"/>
    </source>
</evidence>
<sequence length="670" mass="74150">MISMNAAWVPVVGTALLHFVWQGALLALATALLLFVLRRANTKWRYLVASVALALCAALPTSYVVSHWPSVDVSAMSAAASKENANSIEKIAPNQETSALFQQHNTQAAETLGIDLSAFVQRQAPVVVTVWMLGMLGLFLRFIAGLVWVQQQVNHAKQSPSAEWQAKLDRFAEALYIKTPIRIGLSEHLESPMTAGWWRPMVILPSALATGMPIELVEALLAHEVAHIKRFDYLVNLLQSVVEIALFYHPAVWWISKQIRIEREQIADDLAAGLLGEPRRLALALSELEQFQFINPQPALSARGENLMLRIKRLIKPELSAKPFAWKLALPMLSISAACAALVAQASVPTTAAQPAMVASTAPTIAPLVVAHSAPLSIANPVISAPPPTAASTITEALSEVRGMEALPPVPEPDQKVAKRSKSDDEKDALTMALVDPAKEDVHYMSGGRSDRKMVEKLKRDNKGAFLWFREDGKSFVIRDPKVIAQLHDAQAPLEAVSKQMEEQGKKMEAQGKVMEEIGKQMESVQIKEPKFDRANDARMQAFERKMEALGRKMEVIAERMANRKNDEAREGDRAAMQKMQEQMQEMSKKLQAEVANMHIDQEALQKSLEPLKAYSAKMQDASKPMEQLGEEMGRLGEQMELKQREFQKKVKEIIQSAKKEGLVTAVPEA</sequence>
<dbReference type="Pfam" id="PF05569">
    <property type="entry name" value="Peptidase_M56"/>
    <property type="match status" value="1"/>
</dbReference>
<reference evidence="5" key="1">
    <citation type="submission" date="2023-09" db="EMBL/GenBank/DDBJ databases">
        <title>Undibacterium sp. 20NA77.5 isolated from freshwater.</title>
        <authorList>
            <person name="Le V."/>
            <person name="Ko S.-R."/>
            <person name="Ahn C.-Y."/>
            <person name="Oh H.-M."/>
        </authorList>
    </citation>
    <scope>NUCLEOTIDE SEQUENCE</scope>
    <source>
        <strain evidence="5">20NA77.5</strain>
    </source>
</reference>
<dbReference type="Proteomes" id="UP001181355">
    <property type="component" value="Chromosome"/>
</dbReference>
<keyword evidence="1" id="KW-0175">Coiled coil</keyword>
<keyword evidence="3" id="KW-1133">Transmembrane helix</keyword>
<feature type="transmembrane region" description="Helical" evidence="3">
    <location>
        <begin position="15"/>
        <end position="37"/>
    </location>
</feature>
<feature type="transmembrane region" description="Helical" evidence="3">
    <location>
        <begin position="126"/>
        <end position="149"/>
    </location>
</feature>
<dbReference type="PANTHER" id="PTHR34978">
    <property type="entry name" value="POSSIBLE SENSOR-TRANSDUCER PROTEIN BLAR"/>
    <property type="match status" value="1"/>
</dbReference>
<feature type="coiled-coil region" evidence="1">
    <location>
        <begin position="540"/>
        <end position="597"/>
    </location>
</feature>
<proteinExistence type="predicted"/>
<evidence type="ECO:0000313" key="5">
    <source>
        <dbReference type="EMBL" id="WMW80727.1"/>
    </source>
</evidence>
<gene>
    <name evidence="5" type="ORF">RF679_00265</name>
</gene>
<evidence type="ECO:0000259" key="4">
    <source>
        <dbReference type="Pfam" id="PF05569"/>
    </source>
</evidence>